<feature type="chain" id="PRO_5044551288" evidence="1">
    <location>
        <begin position="21"/>
        <end position="201"/>
    </location>
</feature>
<evidence type="ECO:0000313" key="3">
    <source>
        <dbReference type="Proteomes" id="UP000050761"/>
    </source>
</evidence>
<accession>A0A183F7W2</accession>
<sequence>MLQTKVVLLLLLTGALTAEGLPPGVIDGTPLVKPLKKVGRNQQNAVDESFKLPPAAEWLPSQDTKEPIDGILKALTTTLPLKKPGTSTEKDYADIVSAARDFVQLYQEPRRDHHSAQDVRNLQVFTTWVLYVVEAFRDSNWTKLNEAWPAIYKEAKEGWYRMDDYVKKTKNGIALDPKVNYAAYWIELDSILYGLLRFLES</sequence>
<accession>A0A3P7TQH4</accession>
<name>A0A183F7W2_HELPZ</name>
<gene>
    <name evidence="2" type="ORF">HPBE_LOCUS2255</name>
</gene>
<keyword evidence="1" id="KW-0732">Signal</keyword>
<proteinExistence type="predicted"/>
<protein>
    <submittedName>
        <fullName evidence="4">Secreted protein</fullName>
    </submittedName>
</protein>
<dbReference type="EMBL" id="UZAH01003172">
    <property type="protein sequence ID" value="VDO23966.1"/>
    <property type="molecule type" value="Genomic_DNA"/>
</dbReference>
<evidence type="ECO:0000313" key="4">
    <source>
        <dbReference type="WBParaSite" id="HPBE_0000225401-mRNA-1"/>
    </source>
</evidence>
<dbReference type="AlphaFoldDB" id="A0A183F7W2"/>
<evidence type="ECO:0000313" key="2">
    <source>
        <dbReference type="EMBL" id="VDO23966.1"/>
    </source>
</evidence>
<dbReference type="Proteomes" id="UP000050761">
    <property type="component" value="Unassembled WGS sequence"/>
</dbReference>
<keyword evidence="3" id="KW-1185">Reference proteome</keyword>
<reference evidence="4" key="2">
    <citation type="submission" date="2019-09" db="UniProtKB">
        <authorList>
            <consortium name="WormBaseParasite"/>
        </authorList>
    </citation>
    <scope>IDENTIFICATION</scope>
</reference>
<feature type="signal peptide" evidence="1">
    <location>
        <begin position="1"/>
        <end position="20"/>
    </location>
</feature>
<dbReference type="WBParaSite" id="HPBE_0000225401-mRNA-1">
    <property type="protein sequence ID" value="HPBE_0000225401-mRNA-1"/>
    <property type="gene ID" value="HPBE_0000225401"/>
</dbReference>
<evidence type="ECO:0000256" key="1">
    <source>
        <dbReference type="SAM" id="SignalP"/>
    </source>
</evidence>
<organism evidence="3 4">
    <name type="scientific">Heligmosomoides polygyrus</name>
    <name type="common">Parasitic roundworm</name>
    <dbReference type="NCBI Taxonomy" id="6339"/>
    <lineage>
        <taxon>Eukaryota</taxon>
        <taxon>Metazoa</taxon>
        <taxon>Ecdysozoa</taxon>
        <taxon>Nematoda</taxon>
        <taxon>Chromadorea</taxon>
        <taxon>Rhabditida</taxon>
        <taxon>Rhabditina</taxon>
        <taxon>Rhabditomorpha</taxon>
        <taxon>Strongyloidea</taxon>
        <taxon>Heligmosomidae</taxon>
        <taxon>Heligmosomoides</taxon>
    </lineage>
</organism>
<reference evidence="2 3" key="1">
    <citation type="submission" date="2018-11" db="EMBL/GenBank/DDBJ databases">
        <authorList>
            <consortium name="Pathogen Informatics"/>
        </authorList>
    </citation>
    <scope>NUCLEOTIDE SEQUENCE [LARGE SCALE GENOMIC DNA]</scope>
</reference>